<accession>A0ABT5EBE4</accession>
<feature type="chain" id="PRO_5047137423" description="Lipoprotein" evidence="1">
    <location>
        <begin position="18"/>
        <end position="191"/>
    </location>
</feature>
<dbReference type="EMBL" id="JAQNDL010000004">
    <property type="protein sequence ID" value="MDC0723184.1"/>
    <property type="molecule type" value="Genomic_DNA"/>
</dbReference>
<dbReference type="PROSITE" id="PS51257">
    <property type="entry name" value="PROKAR_LIPOPROTEIN"/>
    <property type="match status" value="1"/>
</dbReference>
<dbReference type="RefSeq" id="WP_272091721.1">
    <property type="nucleotide sequence ID" value="NZ_JAQNDL010000004.1"/>
</dbReference>
<sequence>MRKAATYSTLSMTLALAACMQPPMPGDLPNPQLVELFNKQIDLQLARFDAPYFPGSLFPPYLPGAADSARRWLSEVREVATHCRHGGRGNVHNPHEYDLTLQSGETFTDLTTSFGACLPKYDTPMRVSFEGGRVAHVTTDGSERQSPMEVAESRIERFVGALLDRDTQLRPELYYSEVPKPADPKREWAAP</sequence>
<keyword evidence="3" id="KW-1185">Reference proteome</keyword>
<protein>
    <recommendedName>
        <fullName evidence="4">Lipoprotein</fullName>
    </recommendedName>
</protein>
<gene>
    <name evidence="2" type="ORF">POL25_40235</name>
</gene>
<evidence type="ECO:0008006" key="4">
    <source>
        <dbReference type="Google" id="ProtNLM"/>
    </source>
</evidence>
<keyword evidence="1" id="KW-0732">Signal</keyword>
<organism evidence="2 3">
    <name type="scientific">Nannocystis bainbridge</name>
    <dbReference type="NCBI Taxonomy" id="2995303"/>
    <lineage>
        <taxon>Bacteria</taxon>
        <taxon>Pseudomonadati</taxon>
        <taxon>Myxococcota</taxon>
        <taxon>Polyangia</taxon>
        <taxon>Nannocystales</taxon>
        <taxon>Nannocystaceae</taxon>
        <taxon>Nannocystis</taxon>
    </lineage>
</organism>
<comment type="caution">
    <text evidence="2">The sequence shown here is derived from an EMBL/GenBank/DDBJ whole genome shotgun (WGS) entry which is preliminary data.</text>
</comment>
<evidence type="ECO:0000313" key="3">
    <source>
        <dbReference type="Proteomes" id="UP001221686"/>
    </source>
</evidence>
<proteinExistence type="predicted"/>
<evidence type="ECO:0000256" key="1">
    <source>
        <dbReference type="SAM" id="SignalP"/>
    </source>
</evidence>
<feature type="signal peptide" evidence="1">
    <location>
        <begin position="1"/>
        <end position="17"/>
    </location>
</feature>
<evidence type="ECO:0000313" key="2">
    <source>
        <dbReference type="EMBL" id="MDC0723184.1"/>
    </source>
</evidence>
<reference evidence="2 3" key="1">
    <citation type="submission" date="2022-11" db="EMBL/GenBank/DDBJ databases">
        <title>Minimal conservation of predation-associated metabolite biosynthetic gene clusters underscores biosynthetic potential of Myxococcota including descriptions for ten novel species: Archangium lansinium sp. nov., Myxococcus landrumus sp. nov., Nannocystis bai.</title>
        <authorList>
            <person name="Ahearne A."/>
            <person name="Stevens C."/>
            <person name="Dowd S."/>
        </authorList>
    </citation>
    <scope>NUCLEOTIDE SEQUENCE [LARGE SCALE GENOMIC DNA]</scope>
    <source>
        <strain evidence="2 3">BB15-2</strain>
    </source>
</reference>
<name>A0ABT5EBE4_9BACT</name>
<dbReference type="Proteomes" id="UP001221686">
    <property type="component" value="Unassembled WGS sequence"/>
</dbReference>